<accession>E4ZMN0</accession>
<reference evidence="3" key="1">
    <citation type="journal article" date="2011" name="Nat. Commun.">
        <title>Effector diversification within compartments of the Leptosphaeria maculans genome affected by Repeat-Induced Point mutations.</title>
        <authorList>
            <person name="Rouxel T."/>
            <person name="Grandaubert J."/>
            <person name="Hane J.K."/>
            <person name="Hoede C."/>
            <person name="van de Wouw A.P."/>
            <person name="Couloux A."/>
            <person name="Dominguez V."/>
            <person name="Anthouard V."/>
            <person name="Bally P."/>
            <person name="Bourras S."/>
            <person name="Cozijnsen A.J."/>
            <person name="Ciuffetti L.M."/>
            <person name="Degrave A."/>
            <person name="Dilmaghani A."/>
            <person name="Duret L."/>
            <person name="Fudal I."/>
            <person name="Goodwin S.B."/>
            <person name="Gout L."/>
            <person name="Glaser N."/>
            <person name="Linglin J."/>
            <person name="Kema G.H.J."/>
            <person name="Lapalu N."/>
            <person name="Lawrence C.B."/>
            <person name="May K."/>
            <person name="Meyer M."/>
            <person name="Ollivier B."/>
            <person name="Poulain J."/>
            <person name="Schoch C.L."/>
            <person name="Simon A."/>
            <person name="Spatafora J.W."/>
            <person name="Stachowiak A."/>
            <person name="Turgeon B.G."/>
            <person name="Tyler B.M."/>
            <person name="Vincent D."/>
            <person name="Weissenbach J."/>
            <person name="Amselem J."/>
            <person name="Quesneville H."/>
            <person name="Oliver R.P."/>
            <person name="Wincker P."/>
            <person name="Balesdent M.-H."/>
            <person name="Howlett B.J."/>
        </authorList>
    </citation>
    <scope>NUCLEOTIDE SEQUENCE [LARGE SCALE GENOMIC DNA]</scope>
    <source>
        <strain evidence="3">JN3 / isolate v23.1.3 / race Av1-4-5-6-7-8</strain>
    </source>
</reference>
<gene>
    <name evidence="2" type="ORF">LEMA_P056050.1</name>
</gene>
<keyword evidence="3" id="KW-1185">Reference proteome</keyword>
<dbReference type="EMBL" id="FP929094">
    <property type="protein sequence ID" value="CBX92899.1"/>
    <property type="molecule type" value="Genomic_DNA"/>
</dbReference>
<feature type="compositionally biased region" description="Polar residues" evidence="1">
    <location>
        <begin position="36"/>
        <end position="56"/>
    </location>
</feature>
<evidence type="ECO:0000313" key="2">
    <source>
        <dbReference type="EMBL" id="CBX92899.1"/>
    </source>
</evidence>
<dbReference type="InParanoid" id="E4ZMN0"/>
<dbReference type="HOGENOM" id="CLU_1555534_0_0_1"/>
<organism evidence="3">
    <name type="scientific">Leptosphaeria maculans (strain JN3 / isolate v23.1.3 / race Av1-4-5-6-7-8)</name>
    <name type="common">Blackleg fungus</name>
    <name type="synonym">Phoma lingam</name>
    <dbReference type="NCBI Taxonomy" id="985895"/>
    <lineage>
        <taxon>Eukaryota</taxon>
        <taxon>Fungi</taxon>
        <taxon>Dikarya</taxon>
        <taxon>Ascomycota</taxon>
        <taxon>Pezizomycotina</taxon>
        <taxon>Dothideomycetes</taxon>
        <taxon>Pleosporomycetidae</taxon>
        <taxon>Pleosporales</taxon>
        <taxon>Pleosporineae</taxon>
        <taxon>Leptosphaeriaceae</taxon>
        <taxon>Plenodomus</taxon>
        <taxon>Plenodomus lingam/Leptosphaeria maculans species complex</taxon>
    </lineage>
</organism>
<evidence type="ECO:0000313" key="3">
    <source>
        <dbReference type="Proteomes" id="UP000002668"/>
    </source>
</evidence>
<feature type="region of interest" description="Disordered" evidence="1">
    <location>
        <begin position="36"/>
        <end position="65"/>
    </location>
</feature>
<protein>
    <submittedName>
        <fullName evidence="2">Predicted protein</fullName>
    </submittedName>
</protein>
<feature type="region of interest" description="Disordered" evidence="1">
    <location>
        <begin position="149"/>
        <end position="172"/>
    </location>
</feature>
<dbReference type="Proteomes" id="UP000002668">
    <property type="component" value="Genome"/>
</dbReference>
<sequence>MPTEPQHLNSAEQLTLKTTQTQRQTAHTLPHHTCLTGSTTTGISGRNTIPTPSARSQAVAHRKQDLGNHPRIQQSHTNHIQPNLHLTQTVNLTTLQLLRRSSNTEKVEDVLVRYGKFTDSKIALEIFTVQSQHLLALITSPSYYLATPPTSSEKLDPGTRYPIPNPSSQWHR</sequence>
<evidence type="ECO:0000256" key="1">
    <source>
        <dbReference type="SAM" id="MobiDB-lite"/>
    </source>
</evidence>
<dbReference type="VEuPathDB" id="FungiDB:LEMA_P056050.1"/>
<name>E4ZMN0_LEPMJ</name>
<proteinExistence type="predicted"/>
<dbReference type="AlphaFoldDB" id="E4ZMN0"/>